<dbReference type="AlphaFoldDB" id="A0A0F9SX02"/>
<dbReference type="EMBL" id="LAZR01000343">
    <property type="protein sequence ID" value="KKN73440.1"/>
    <property type="molecule type" value="Genomic_DNA"/>
</dbReference>
<sequence length="54" mass="6518">MVNDIDCQEYLYQEYLYYDCYECEWTGSEFDCFDCFKEDAYERCGQGANFQTDG</sequence>
<organism evidence="1">
    <name type="scientific">marine sediment metagenome</name>
    <dbReference type="NCBI Taxonomy" id="412755"/>
    <lineage>
        <taxon>unclassified sequences</taxon>
        <taxon>metagenomes</taxon>
        <taxon>ecological metagenomes</taxon>
    </lineage>
</organism>
<proteinExistence type="predicted"/>
<evidence type="ECO:0000313" key="1">
    <source>
        <dbReference type="EMBL" id="KKN73440.1"/>
    </source>
</evidence>
<name>A0A0F9SX02_9ZZZZ</name>
<gene>
    <name evidence="1" type="ORF">LCGC14_0400150</name>
</gene>
<comment type="caution">
    <text evidence="1">The sequence shown here is derived from an EMBL/GenBank/DDBJ whole genome shotgun (WGS) entry which is preliminary data.</text>
</comment>
<protein>
    <submittedName>
        <fullName evidence="1">Uncharacterized protein</fullName>
    </submittedName>
</protein>
<accession>A0A0F9SX02</accession>
<reference evidence="1" key="1">
    <citation type="journal article" date="2015" name="Nature">
        <title>Complex archaea that bridge the gap between prokaryotes and eukaryotes.</title>
        <authorList>
            <person name="Spang A."/>
            <person name="Saw J.H."/>
            <person name="Jorgensen S.L."/>
            <person name="Zaremba-Niedzwiedzka K."/>
            <person name="Martijn J."/>
            <person name="Lind A.E."/>
            <person name="van Eijk R."/>
            <person name="Schleper C."/>
            <person name="Guy L."/>
            <person name="Ettema T.J."/>
        </authorList>
    </citation>
    <scope>NUCLEOTIDE SEQUENCE</scope>
</reference>